<evidence type="ECO:0000256" key="1">
    <source>
        <dbReference type="SAM" id="MobiDB-lite"/>
    </source>
</evidence>
<dbReference type="RefSeq" id="WP_184399001.1">
    <property type="nucleotide sequence ID" value="NZ_BAAAJD010000092.1"/>
</dbReference>
<evidence type="ECO:0000256" key="2">
    <source>
        <dbReference type="SAM" id="Phobius"/>
    </source>
</evidence>
<feature type="compositionally biased region" description="Acidic residues" evidence="1">
    <location>
        <begin position="73"/>
        <end position="84"/>
    </location>
</feature>
<reference evidence="3 4" key="1">
    <citation type="submission" date="2020-08" db="EMBL/GenBank/DDBJ databases">
        <title>Sequencing the genomes of 1000 actinobacteria strains.</title>
        <authorList>
            <person name="Klenk H.-P."/>
        </authorList>
    </citation>
    <scope>NUCLEOTIDE SEQUENCE [LARGE SCALE GENOMIC DNA]</scope>
    <source>
        <strain evidence="3 4">DSM 44551</strain>
    </source>
</reference>
<gene>
    <name evidence="3" type="ORF">HDA36_006000</name>
</gene>
<evidence type="ECO:0000313" key="3">
    <source>
        <dbReference type="EMBL" id="MBB5435852.1"/>
    </source>
</evidence>
<comment type="caution">
    <text evidence="3">The sequence shown here is derived from an EMBL/GenBank/DDBJ whole genome shotgun (WGS) entry which is preliminary data.</text>
</comment>
<feature type="region of interest" description="Disordered" evidence="1">
    <location>
        <begin position="1"/>
        <end position="131"/>
    </location>
</feature>
<name>A0A7W8VGS4_9ACTN</name>
<protein>
    <submittedName>
        <fullName evidence="3">Uncharacterized protein</fullName>
    </submittedName>
</protein>
<organism evidence="3 4">
    <name type="scientific">Nocardiopsis composta</name>
    <dbReference type="NCBI Taxonomy" id="157465"/>
    <lineage>
        <taxon>Bacteria</taxon>
        <taxon>Bacillati</taxon>
        <taxon>Actinomycetota</taxon>
        <taxon>Actinomycetes</taxon>
        <taxon>Streptosporangiales</taxon>
        <taxon>Nocardiopsidaceae</taxon>
        <taxon>Nocardiopsis</taxon>
    </lineage>
</organism>
<feature type="compositionally biased region" description="Basic residues" evidence="1">
    <location>
        <begin position="10"/>
        <end position="22"/>
    </location>
</feature>
<feature type="compositionally biased region" description="Low complexity" evidence="1">
    <location>
        <begin position="41"/>
        <end position="72"/>
    </location>
</feature>
<keyword evidence="2" id="KW-0472">Membrane</keyword>
<proteinExistence type="predicted"/>
<sequence>MSRSDSAGRGGRRRASRGRRHRDAAPAAGVAYQDDEERAYGADAYGADAYGEQPYPDDSYASSPADAPYDDGPYADEPEEDGAPAEEAPLSKAERRAEKKRRKRAEKRGKSAGGSPRRGRRAAAAPAPADPVSRFSASALRKVSVLGDRPNQVVNNLAEQSVRKRGTVVLGVLLGLFGLALVALLGLLAYLLVSDAPIGGSGDEPRLEMPEDGHSTLLPTVFQGSTEEQEIFDPIATRGEDAPPLDAEKVFGSDVEKLKKDDFTFVLEGSEATDTCTQWVWGEDLGQSLVDAGCTSAARGVYQDEDGDYVAQFTLFDLADADSSAAVAETLDPRNLESDPGFLVPMQEDTKGLHEGYSQASVQVMGHYLAVFWVARTNGEEPDKDTSMATAGVVAMDAAVWVYEEVSRAKDDGGE</sequence>
<keyword evidence="2" id="KW-1133">Transmembrane helix</keyword>
<feature type="compositionally biased region" description="Basic residues" evidence="1">
    <location>
        <begin position="98"/>
        <end position="107"/>
    </location>
</feature>
<evidence type="ECO:0000313" key="4">
    <source>
        <dbReference type="Proteomes" id="UP000572635"/>
    </source>
</evidence>
<feature type="transmembrane region" description="Helical" evidence="2">
    <location>
        <begin position="168"/>
        <end position="193"/>
    </location>
</feature>
<dbReference type="Proteomes" id="UP000572635">
    <property type="component" value="Unassembled WGS sequence"/>
</dbReference>
<keyword evidence="2" id="KW-0812">Transmembrane</keyword>
<dbReference type="EMBL" id="JACHDB010000002">
    <property type="protein sequence ID" value="MBB5435852.1"/>
    <property type="molecule type" value="Genomic_DNA"/>
</dbReference>
<dbReference type="AlphaFoldDB" id="A0A7W8VGS4"/>
<accession>A0A7W8VGS4</accession>
<keyword evidence="4" id="KW-1185">Reference proteome</keyword>